<name>D4KA25_9FIRM</name>
<reference evidence="1 2" key="2">
    <citation type="submission" date="2010-03" db="EMBL/GenBank/DDBJ databases">
        <authorList>
            <person name="Pajon A."/>
        </authorList>
    </citation>
    <scope>NUCLEOTIDE SEQUENCE [LARGE SCALE GENOMIC DNA]</scope>
    <source>
        <strain evidence="1 2">SL3/3</strain>
    </source>
</reference>
<protein>
    <submittedName>
        <fullName evidence="1">Uncharacterized protein</fullName>
    </submittedName>
</protein>
<dbReference type="EMBL" id="FP929046">
    <property type="protein sequence ID" value="CBL01688.1"/>
    <property type="molecule type" value="Genomic_DNA"/>
</dbReference>
<evidence type="ECO:0000313" key="2">
    <source>
        <dbReference type="Proteomes" id="UP000007059"/>
    </source>
</evidence>
<evidence type="ECO:0000313" key="1">
    <source>
        <dbReference type="EMBL" id="CBL01688.1"/>
    </source>
</evidence>
<reference evidence="1 2" key="1">
    <citation type="submission" date="2010-03" db="EMBL/GenBank/DDBJ databases">
        <title>The genome sequence of Faecalibacterium prausnitzii SL3/3.</title>
        <authorList>
            <consortium name="metaHIT consortium -- http://www.metahit.eu/"/>
            <person name="Pajon A."/>
            <person name="Turner K."/>
            <person name="Parkhill J."/>
            <person name="Duncan S."/>
            <person name="Flint H."/>
        </authorList>
    </citation>
    <scope>NUCLEOTIDE SEQUENCE [LARGE SCALE GENOMIC DNA]</scope>
    <source>
        <strain evidence="1 2">SL3/3</strain>
    </source>
</reference>
<dbReference type="HOGENOM" id="CLU_3435883_0_0_9"/>
<proteinExistence type="predicted"/>
<dbReference type="Proteomes" id="UP000007059">
    <property type="component" value="Chromosome"/>
</dbReference>
<organism evidence="1 2">
    <name type="scientific">Faecalibacterium prausnitzii SL3/3</name>
    <dbReference type="NCBI Taxonomy" id="657322"/>
    <lineage>
        <taxon>Bacteria</taxon>
        <taxon>Bacillati</taxon>
        <taxon>Bacillota</taxon>
        <taxon>Clostridia</taxon>
        <taxon>Eubacteriales</taxon>
        <taxon>Oscillospiraceae</taxon>
        <taxon>Faecalibacterium</taxon>
    </lineage>
</organism>
<dbReference type="KEGG" id="fpa:FPR_13960"/>
<accession>D4KA25</accession>
<gene>
    <name evidence="1" type="ORF">FPR_13960</name>
</gene>
<sequence>MLKYLLRRLVVPP</sequence>